<proteinExistence type="predicted"/>
<dbReference type="EMBL" id="JOMQ01000073">
    <property type="protein sequence ID" value="OUI99393.1"/>
    <property type="molecule type" value="Genomic_DNA"/>
</dbReference>
<dbReference type="AlphaFoldDB" id="A0A1Z5YRJ0"/>
<organism evidence="2 3">
    <name type="scientific">Acetobacter cibinongensis</name>
    <dbReference type="NCBI Taxonomy" id="146475"/>
    <lineage>
        <taxon>Bacteria</taxon>
        <taxon>Pseudomonadati</taxon>
        <taxon>Pseudomonadota</taxon>
        <taxon>Alphaproteobacteria</taxon>
        <taxon>Acetobacterales</taxon>
        <taxon>Acetobacteraceae</taxon>
        <taxon>Acetobacter</taxon>
    </lineage>
</organism>
<feature type="chain" id="PRO_5013300938" evidence="1">
    <location>
        <begin position="21"/>
        <end position="165"/>
    </location>
</feature>
<dbReference type="Proteomes" id="UP000196086">
    <property type="component" value="Unassembled WGS sequence"/>
</dbReference>
<name>A0A1Z5YRJ0_9PROT</name>
<reference evidence="2 3" key="1">
    <citation type="submission" date="2014-06" db="EMBL/GenBank/DDBJ databases">
        <authorList>
            <person name="Ju J."/>
            <person name="Zhang J."/>
        </authorList>
    </citation>
    <scope>NUCLEOTIDE SEQUENCE [LARGE SCALE GENOMIC DNA]</scope>
    <source>
        <strain evidence="2 3">DsW_47</strain>
    </source>
</reference>
<evidence type="ECO:0000313" key="3">
    <source>
        <dbReference type="Proteomes" id="UP000196086"/>
    </source>
</evidence>
<protein>
    <submittedName>
        <fullName evidence="2">Uncharacterized protein</fullName>
    </submittedName>
</protein>
<dbReference type="OrthoDB" id="7220357at2"/>
<sequence>MRCFLLAPLAMAIFLPSAYAQSDKEAITQAHWRTSEQARPVTPSDTEVLKATPDLKRAGEGYRDMCDTSVTPKILLLDIGGTLGTVSVVIEEDSFCFGGDGAQYTVLDKGHRVLWHNSAAGIAPLESRHAGVRDLIFAGPGMKVPIWIWKAAEHRFVLRTVVDTE</sequence>
<gene>
    <name evidence="2" type="ORF">HK14_14440</name>
</gene>
<comment type="caution">
    <text evidence="2">The sequence shown here is derived from an EMBL/GenBank/DDBJ whole genome shotgun (WGS) entry which is preliminary data.</text>
</comment>
<feature type="signal peptide" evidence="1">
    <location>
        <begin position="1"/>
        <end position="20"/>
    </location>
</feature>
<evidence type="ECO:0000256" key="1">
    <source>
        <dbReference type="SAM" id="SignalP"/>
    </source>
</evidence>
<keyword evidence="1" id="KW-0732">Signal</keyword>
<evidence type="ECO:0000313" key="2">
    <source>
        <dbReference type="EMBL" id="OUI99393.1"/>
    </source>
</evidence>
<accession>A0A1Z5YRJ0</accession>